<accession>A0A8H5MAR4</accession>
<dbReference type="EMBL" id="JAACJP010000002">
    <property type="protein sequence ID" value="KAF5387052.1"/>
    <property type="molecule type" value="Genomic_DNA"/>
</dbReference>
<sequence>MWMWRKPETAIPSLDLDDYRRYREGRQQALPLATSSPRRSVAGSSALPLIGGSRNRPLTRSRERIRPTEDGGVEVYNYDKGPEYEARLAREAEIVEAWRKFKPRSVPSQSEKEVQLVGEGVAVRMASGWYGRW</sequence>
<evidence type="ECO:0000313" key="2">
    <source>
        <dbReference type="EMBL" id="KAF5387052.1"/>
    </source>
</evidence>
<gene>
    <name evidence="2" type="ORF">D9615_001820</name>
</gene>
<name>A0A8H5MAR4_9AGAR</name>
<evidence type="ECO:0000313" key="3">
    <source>
        <dbReference type="Proteomes" id="UP000565441"/>
    </source>
</evidence>
<reference evidence="2 3" key="1">
    <citation type="journal article" date="2020" name="ISME J.">
        <title>Uncovering the hidden diversity of litter-decomposition mechanisms in mushroom-forming fungi.</title>
        <authorList>
            <person name="Floudas D."/>
            <person name="Bentzer J."/>
            <person name="Ahren D."/>
            <person name="Johansson T."/>
            <person name="Persson P."/>
            <person name="Tunlid A."/>
        </authorList>
    </citation>
    <scope>NUCLEOTIDE SEQUENCE [LARGE SCALE GENOMIC DNA]</scope>
    <source>
        <strain evidence="2 3">CBS 661.87</strain>
    </source>
</reference>
<feature type="region of interest" description="Disordered" evidence="1">
    <location>
        <begin position="28"/>
        <end position="68"/>
    </location>
</feature>
<keyword evidence="3" id="KW-1185">Reference proteome</keyword>
<dbReference type="AlphaFoldDB" id="A0A8H5MAR4"/>
<dbReference type="Proteomes" id="UP000565441">
    <property type="component" value="Unassembled WGS sequence"/>
</dbReference>
<organism evidence="2 3">
    <name type="scientific">Tricholomella constricta</name>
    <dbReference type="NCBI Taxonomy" id="117010"/>
    <lineage>
        <taxon>Eukaryota</taxon>
        <taxon>Fungi</taxon>
        <taxon>Dikarya</taxon>
        <taxon>Basidiomycota</taxon>
        <taxon>Agaricomycotina</taxon>
        <taxon>Agaricomycetes</taxon>
        <taxon>Agaricomycetidae</taxon>
        <taxon>Agaricales</taxon>
        <taxon>Tricholomatineae</taxon>
        <taxon>Lyophyllaceae</taxon>
        <taxon>Tricholomella</taxon>
    </lineage>
</organism>
<evidence type="ECO:0000256" key="1">
    <source>
        <dbReference type="SAM" id="MobiDB-lite"/>
    </source>
</evidence>
<protein>
    <submittedName>
        <fullName evidence="2">Uncharacterized protein</fullName>
    </submittedName>
</protein>
<proteinExistence type="predicted"/>
<comment type="caution">
    <text evidence="2">The sequence shown here is derived from an EMBL/GenBank/DDBJ whole genome shotgun (WGS) entry which is preliminary data.</text>
</comment>